<evidence type="ECO:0000256" key="10">
    <source>
        <dbReference type="PROSITE-ProRule" id="PRU01360"/>
    </source>
</evidence>
<dbReference type="Gene3D" id="2.40.170.20">
    <property type="entry name" value="TonB-dependent receptor, beta-barrel domain"/>
    <property type="match status" value="1"/>
</dbReference>
<dbReference type="GO" id="GO:0009279">
    <property type="term" value="C:cell outer membrane"/>
    <property type="evidence" value="ECO:0007669"/>
    <property type="project" value="UniProtKB-SubCell"/>
</dbReference>
<evidence type="ECO:0000256" key="1">
    <source>
        <dbReference type="ARBA" id="ARBA00004571"/>
    </source>
</evidence>
<dbReference type="Gene3D" id="2.170.130.10">
    <property type="entry name" value="TonB-dependent receptor, plug domain"/>
    <property type="match status" value="1"/>
</dbReference>
<dbReference type="SUPFAM" id="SSF56935">
    <property type="entry name" value="Porins"/>
    <property type="match status" value="1"/>
</dbReference>
<dbReference type="EMBL" id="POUM01000002">
    <property type="protein sequence ID" value="PNF60799.1"/>
    <property type="molecule type" value="Genomic_DNA"/>
</dbReference>
<dbReference type="InterPro" id="IPR012910">
    <property type="entry name" value="Plug_dom"/>
</dbReference>
<feature type="domain" description="TonB-dependent receptor plug" evidence="14">
    <location>
        <begin position="50"/>
        <end position="158"/>
    </location>
</feature>
<evidence type="ECO:0000256" key="7">
    <source>
        <dbReference type="ARBA" id="ARBA00023077"/>
    </source>
</evidence>
<keyword evidence="8 10" id="KW-0472">Membrane</keyword>
<evidence type="ECO:0000259" key="13">
    <source>
        <dbReference type="Pfam" id="PF00593"/>
    </source>
</evidence>
<comment type="similarity">
    <text evidence="10 11">Belongs to the TonB-dependent receptor family.</text>
</comment>
<evidence type="ECO:0000259" key="14">
    <source>
        <dbReference type="Pfam" id="PF07715"/>
    </source>
</evidence>
<dbReference type="Pfam" id="PF00593">
    <property type="entry name" value="TonB_dep_Rec_b-barrel"/>
    <property type="match status" value="1"/>
</dbReference>
<keyword evidence="3 10" id="KW-1134">Transmembrane beta strand</keyword>
<dbReference type="RefSeq" id="WP_102819670.1">
    <property type="nucleotide sequence ID" value="NZ_JAMOHR010000002.1"/>
</dbReference>
<feature type="chain" id="PRO_5014977205" evidence="12">
    <location>
        <begin position="30"/>
        <end position="653"/>
    </location>
</feature>
<evidence type="ECO:0000256" key="9">
    <source>
        <dbReference type="ARBA" id="ARBA00023237"/>
    </source>
</evidence>
<dbReference type="AlphaFoldDB" id="A0A2N8RI84"/>
<evidence type="ECO:0000256" key="6">
    <source>
        <dbReference type="ARBA" id="ARBA00023065"/>
    </source>
</evidence>
<accession>A0A2N8RI84</accession>
<feature type="domain" description="TonB-dependent receptor-like beta-barrel" evidence="13">
    <location>
        <begin position="245"/>
        <end position="624"/>
    </location>
</feature>
<dbReference type="PROSITE" id="PS52016">
    <property type="entry name" value="TONB_DEPENDENT_REC_3"/>
    <property type="match status" value="1"/>
</dbReference>
<reference evidence="15 16" key="1">
    <citation type="submission" date="2018-01" db="EMBL/GenBank/DDBJ databases">
        <title>Denitrification phenotypes of diverse strains of Pseudomonas stutzeri.</title>
        <authorList>
            <person name="Milligan D.A."/>
            <person name="Bergaust L."/>
            <person name="Bakken L.R."/>
            <person name="Frostegard A."/>
        </authorList>
    </citation>
    <scope>NUCLEOTIDE SEQUENCE [LARGE SCALE GENOMIC DNA]</scope>
    <source>
        <strain evidence="15 16">CCUG 44592</strain>
    </source>
</reference>
<keyword evidence="4 10" id="KW-0812">Transmembrane</keyword>
<name>A0A2N8RI84_STUST</name>
<dbReference type="PANTHER" id="PTHR30069">
    <property type="entry name" value="TONB-DEPENDENT OUTER MEMBRANE RECEPTOR"/>
    <property type="match status" value="1"/>
</dbReference>
<dbReference type="InterPro" id="IPR039426">
    <property type="entry name" value="TonB-dep_rcpt-like"/>
</dbReference>
<organism evidence="15 16">
    <name type="scientific">Stutzerimonas stutzeri</name>
    <name type="common">Pseudomonas stutzeri</name>
    <dbReference type="NCBI Taxonomy" id="316"/>
    <lineage>
        <taxon>Bacteria</taxon>
        <taxon>Pseudomonadati</taxon>
        <taxon>Pseudomonadota</taxon>
        <taxon>Gammaproteobacteria</taxon>
        <taxon>Pseudomonadales</taxon>
        <taxon>Pseudomonadaceae</taxon>
        <taxon>Stutzerimonas</taxon>
    </lineage>
</organism>
<evidence type="ECO:0000256" key="2">
    <source>
        <dbReference type="ARBA" id="ARBA00022448"/>
    </source>
</evidence>
<keyword evidence="7 11" id="KW-0798">TonB box</keyword>
<dbReference type="CDD" id="cd01347">
    <property type="entry name" value="ligand_gated_channel"/>
    <property type="match status" value="1"/>
</dbReference>
<evidence type="ECO:0000313" key="15">
    <source>
        <dbReference type="EMBL" id="PNF60799.1"/>
    </source>
</evidence>
<evidence type="ECO:0000313" key="16">
    <source>
        <dbReference type="Proteomes" id="UP000236003"/>
    </source>
</evidence>
<sequence>MSRRFSTPDLCSPARLFSVLACLPLAALGADNALHLEPTVVTATSTVRQLNDAPASVTVITHDELTLRPVQDLEDALRGTPGLQFTGIGMTRRGVSIRGMGSEHTLVLVNGQRINTAGGAVAHADFDLGWVPLEAIERIEVIRGPMSSLYGSEALGGVVNVITRRSTDAWHGAAQLNGGVREDDRGGQTHQLGVYTGGPLIPDVLGLSLSGETRRRQETPLHRDAALSEIEGRDAHSGSVSLSWTPDAAQRIDLTYANGLEDRWRNTRRAGARPVDYEASDRIERERFSVAHSGDWSWGASSLRAYRNTLERNNRFTNDVIPTSPRQELTDDIVDGSLSMPVADMHLVTLGGEWRNEQLEDGGFATGDASIIHRALFLQDEIEFDPSWSLVLGNRFDRHEEYGWHNSPRAYLVHHVNDELTIKGGGGRGFKAPSLKQLSPGYSAVGGGGMFTIFGNPDLEPETNTTYELSADYQANGWSLNAGLFQNNVRGLIQTVCVASCGQRGREIRNYDNVDKARIRGLELGGGLDLPANLRWDLNYTYLDAIDRSGDRRLGDRARHLANTRMQWTPNARFTGQLRGEYVGSQLTYSSNTAYAVPAYSLWYLELTQRITENLSIRGGIENLTDEDFSDVSDNFGFAEPGRTYHVGVNLSF</sequence>
<dbReference type="InterPro" id="IPR000531">
    <property type="entry name" value="Beta-barrel_TonB"/>
</dbReference>
<dbReference type="GO" id="GO:0015344">
    <property type="term" value="F:siderophore uptake transmembrane transporter activity"/>
    <property type="evidence" value="ECO:0007669"/>
    <property type="project" value="TreeGrafter"/>
</dbReference>
<feature type="signal peptide" evidence="12">
    <location>
        <begin position="1"/>
        <end position="29"/>
    </location>
</feature>
<keyword evidence="5 12" id="KW-0732">Signal</keyword>
<keyword evidence="9 10" id="KW-0998">Cell outer membrane</keyword>
<gene>
    <name evidence="15" type="ORF">CXK99_02405</name>
</gene>
<dbReference type="Proteomes" id="UP000236003">
    <property type="component" value="Unassembled WGS sequence"/>
</dbReference>
<evidence type="ECO:0000256" key="3">
    <source>
        <dbReference type="ARBA" id="ARBA00022452"/>
    </source>
</evidence>
<evidence type="ECO:0000256" key="8">
    <source>
        <dbReference type="ARBA" id="ARBA00023136"/>
    </source>
</evidence>
<dbReference type="InterPro" id="IPR036942">
    <property type="entry name" value="Beta-barrel_TonB_sf"/>
</dbReference>
<evidence type="ECO:0000256" key="4">
    <source>
        <dbReference type="ARBA" id="ARBA00022692"/>
    </source>
</evidence>
<evidence type="ECO:0000256" key="11">
    <source>
        <dbReference type="RuleBase" id="RU003357"/>
    </source>
</evidence>
<keyword evidence="15" id="KW-0675">Receptor</keyword>
<evidence type="ECO:0000256" key="12">
    <source>
        <dbReference type="SAM" id="SignalP"/>
    </source>
</evidence>
<dbReference type="PANTHER" id="PTHR30069:SF53">
    <property type="entry name" value="COLICIN I RECEPTOR-RELATED"/>
    <property type="match status" value="1"/>
</dbReference>
<dbReference type="InterPro" id="IPR037066">
    <property type="entry name" value="Plug_dom_sf"/>
</dbReference>
<dbReference type="GO" id="GO:0044718">
    <property type="term" value="P:siderophore transmembrane transport"/>
    <property type="evidence" value="ECO:0007669"/>
    <property type="project" value="TreeGrafter"/>
</dbReference>
<evidence type="ECO:0000256" key="5">
    <source>
        <dbReference type="ARBA" id="ARBA00022729"/>
    </source>
</evidence>
<keyword evidence="6" id="KW-0406">Ion transport</keyword>
<proteinExistence type="inferred from homology"/>
<dbReference type="Pfam" id="PF07715">
    <property type="entry name" value="Plug"/>
    <property type="match status" value="1"/>
</dbReference>
<comment type="subcellular location">
    <subcellularLocation>
        <location evidence="1 10">Cell outer membrane</location>
        <topology evidence="1 10">Multi-pass membrane protein</topology>
    </subcellularLocation>
</comment>
<protein>
    <submittedName>
        <fullName evidence="15">TonB-dependent receptor</fullName>
    </submittedName>
</protein>
<comment type="caution">
    <text evidence="15">The sequence shown here is derived from an EMBL/GenBank/DDBJ whole genome shotgun (WGS) entry which is preliminary data.</text>
</comment>
<keyword evidence="2 10" id="KW-0813">Transport</keyword>